<evidence type="ECO:0000313" key="7">
    <source>
        <dbReference type="Proteomes" id="UP001175271"/>
    </source>
</evidence>
<keyword evidence="7" id="KW-1185">Reference proteome</keyword>
<dbReference type="InterPro" id="IPR011042">
    <property type="entry name" value="6-blade_b-propeller_TolB-like"/>
</dbReference>
<evidence type="ECO:0000313" key="6">
    <source>
        <dbReference type="EMBL" id="KAK0411985.1"/>
    </source>
</evidence>
<sequence length="398" mass="44634">MSDKVRSPTTGKEAPKSTFSWSTVLFIVVVVSAIYLGVALKASYELYDVRLIPSTPIRELKGDLSPNNRLQESELLLKGKIIGPESIVVEGDKLYTGTHDGKIVEVTDGEISKEFILGPKCNPATLENCFRPLGIRRLNAREFIVADAFQGLYTVDMNAMIYKKILDANVLIEGEPMRFADDVDVIDADNVILSDASTRWSYHQFINDFLEGVPSGRVLHVHIPTVTVTVVAKGFHFANGVQLFPDKKSFLVCESTTRRVHRIYLSGEMKGRREVFLGTCLQYREKDNVRLGQDGTFWVAFAGTKQAEKFSLEEFAAQHPFLRRILLTFMPSSWLLNAHIELKPKHAMTIQVSQTGEILSSLHDTTADTIQSITQTTDGGEYLYFGNFNGDYIGRLRK</sequence>
<proteinExistence type="inferred from homology"/>
<keyword evidence="3" id="KW-0325">Glycoprotein</keyword>
<protein>
    <recommendedName>
        <fullName evidence="5">Strictosidine synthase conserved region domain-containing protein</fullName>
    </recommendedName>
</protein>
<evidence type="ECO:0000256" key="2">
    <source>
        <dbReference type="ARBA" id="ARBA00022553"/>
    </source>
</evidence>
<name>A0AA39HTU8_9BILA</name>
<dbReference type="EMBL" id="JAUCMV010000003">
    <property type="protein sequence ID" value="KAK0411985.1"/>
    <property type="molecule type" value="Genomic_DNA"/>
</dbReference>
<reference evidence="6" key="1">
    <citation type="submission" date="2023-06" db="EMBL/GenBank/DDBJ databases">
        <title>Genomic analysis of the entomopathogenic nematode Steinernema hermaphroditum.</title>
        <authorList>
            <person name="Schwarz E.M."/>
            <person name="Heppert J.K."/>
            <person name="Baniya A."/>
            <person name="Schwartz H.T."/>
            <person name="Tan C.-H."/>
            <person name="Antoshechkin I."/>
            <person name="Sternberg P.W."/>
            <person name="Goodrich-Blair H."/>
            <person name="Dillman A.R."/>
        </authorList>
    </citation>
    <scope>NUCLEOTIDE SEQUENCE</scope>
    <source>
        <strain evidence="6">PS9179</strain>
        <tissue evidence="6">Whole animal</tissue>
    </source>
</reference>
<gene>
    <name evidence="6" type="ORF">QR680_005968</name>
</gene>
<dbReference type="InterPro" id="IPR018119">
    <property type="entry name" value="Strictosidine_synth_cons-reg"/>
</dbReference>
<dbReference type="PANTHER" id="PTHR10426">
    <property type="entry name" value="STRICTOSIDINE SYNTHASE-RELATED"/>
    <property type="match status" value="1"/>
</dbReference>
<keyword evidence="2" id="KW-0597">Phosphoprotein</keyword>
<evidence type="ECO:0000256" key="4">
    <source>
        <dbReference type="SAM" id="Phobius"/>
    </source>
</evidence>
<dbReference type="PANTHER" id="PTHR10426:SF88">
    <property type="entry name" value="ADIPOCYTE PLASMA MEMBRANE-ASSOCIATED PROTEIN HEMOMUCIN-RELATED"/>
    <property type="match status" value="1"/>
</dbReference>
<dbReference type="GO" id="GO:0016787">
    <property type="term" value="F:hydrolase activity"/>
    <property type="evidence" value="ECO:0007669"/>
    <property type="project" value="TreeGrafter"/>
</dbReference>
<dbReference type="SUPFAM" id="SSF63829">
    <property type="entry name" value="Calcium-dependent phosphotriesterase"/>
    <property type="match status" value="1"/>
</dbReference>
<dbReference type="Pfam" id="PF03088">
    <property type="entry name" value="Str_synth"/>
    <property type="match status" value="1"/>
</dbReference>
<dbReference type="GO" id="GO:0012505">
    <property type="term" value="C:endomembrane system"/>
    <property type="evidence" value="ECO:0007669"/>
    <property type="project" value="TreeGrafter"/>
</dbReference>
<comment type="similarity">
    <text evidence="1">Belongs to the strictosidine synthase family.</text>
</comment>
<accession>A0AA39HTU8</accession>
<dbReference type="Pfam" id="PF20067">
    <property type="entry name" value="SSL_N"/>
    <property type="match status" value="1"/>
</dbReference>
<evidence type="ECO:0000256" key="3">
    <source>
        <dbReference type="ARBA" id="ARBA00023180"/>
    </source>
</evidence>
<feature type="transmembrane region" description="Helical" evidence="4">
    <location>
        <begin position="20"/>
        <end position="40"/>
    </location>
</feature>
<dbReference type="Gene3D" id="2.120.10.30">
    <property type="entry name" value="TolB, C-terminal domain"/>
    <property type="match status" value="1"/>
</dbReference>
<feature type="domain" description="Strictosidine synthase conserved region" evidence="5">
    <location>
        <begin position="181"/>
        <end position="267"/>
    </location>
</feature>
<organism evidence="6 7">
    <name type="scientific">Steinernema hermaphroditum</name>
    <dbReference type="NCBI Taxonomy" id="289476"/>
    <lineage>
        <taxon>Eukaryota</taxon>
        <taxon>Metazoa</taxon>
        <taxon>Ecdysozoa</taxon>
        <taxon>Nematoda</taxon>
        <taxon>Chromadorea</taxon>
        <taxon>Rhabditida</taxon>
        <taxon>Tylenchina</taxon>
        <taxon>Panagrolaimomorpha</taxon>
        <taxon>Strongyloidoidea</taxon>
        <taxon>Steinernematidae</taxon>
        <taxon>Steinernema</taxon>
    </lineage>
</organism>
<evidence type="ECO:0000259" key="5">
    <source>
        <dbReference type="Pfam" id="PF03088"/>
    </source>
</evidence>
<evidence type="ECO:0000256" key="1">
    <source>
        <dbReference type="ARBA" id="ARBA00009191"/>
    </source>
</evidence>
<keyword evidence="4" id="KW-0812">Transmembrane</keyword>
<dbReference type="Proteomes" id="UP001175271">
    <property type="component" value="Unassembled WGS sequence"/>
</dbReference>
<comment type="caution">
    <text evidence="6">The sequence shown here is derived from an EMBL/GenBank/DDBJ whole genome shotgun (WGS) entry which is preliminary data.</text>
</comment>
<keyword evidence="4" id="KW-1133">Transmembrane helix</keyword>
<dbReference type="AlphaFoldDB" id="A0AA39HTU8"/>
<keyword evidence="4" id="KW-0472">Membrane</keyword>